<protein>
    <submittedName>
        <fullName evidence="1">Uncharacterized protein</fullName>
    </submittedName>
</protein>
<accession>A0A2T3NKV4</accession>
<sequence length="134" mass="15259">MDVEIHLQGDVFEVYAENLCSVTLVGSEERQTTLILIGEPELSAKMDNDLVVQQFYLSNFTNSTFVNVSLTANEPTELLFESKANIDANWNVYYDLTKLEVLSLNDDKSNCPIRIDQVRKKPDTARLLVEHQAY</sequence>
<proteinExistence type="predicted"/>
<evidence type="ECO:0000313" key="2">
    <source>
        <dbReference type="Proteomes" id="UP000241346"/>
    </source>
</evidence>
<dbReference type="AlphaFoldDB" id="A0A2T3NKV4"/>
<comment type="caution">
    <text evidence="1">The sequence shown here is derived from an EMBL/GenBank/DDBJ whole genome shotgun (WGS) entry which is preliminary data.</text>
</comment>
<evidence type="ECO:0000313" key="1">
    <source>
        <dbReference type="EMBL" id="PSW16110.1"/>
    </source>
</evidence>
<dbReference type="OrthoDB" id="9945480at2"/>
<reference evidence="1 2" key="1">
    <citation type="submission" date="2018-03" db="EMBL/GenBank/DDBJ databases">
        <title>Whole genome sequencing of Histamine producing bacteria.</title>
        <authorList>
            <person name="Butler K."/>
        </authorList>
    </citation>
    <scope>NUCLEOTIDE SEQUENCE [LARGE SCALE GENOMIC DNA]</scope>
    <source>
        <strain evidence="1 2">DSM 19138</strain>
    </source>
</reference>
<dbReference type="EMBL" id="PYMB01000001">
    <property type="protein sequence ID" value="PSW16110.1"/>
    <property type="molecule type" value="Genomic_DNA"/>
</dbReference>
<dbReference type="Proteomes" id="UP000241346">
    <property type="component" value="Unassembled WGS sequence"/>
</dbReference>
<dbReference type="RefSeq" id="WP_107296732.1">
    <property type="nucleotide sequence ID" value="NZ_PYMB01000001.1"/>
</dbReference>
<gene>
    <name evidence="1" type="ORF">C9J01_03650</name>
</gene>
<name>A0A2T3NKV4_9GAMM</name>
<organism evidence="1 2">
    <name type="scientific">Photobacterium rosenbergii</name>
    <dbReference type="NCBI Taxonomy" id="294936"/>
    <lineage>
        <taxon>Bacteria</taxon>
        <taxon>Pseudomonadati</taxon>
        <taxon>Pseudomonadota</taxon>
        <taxon>Gammaproteobacteria</taxon>
        <taxon>Vibrionales</taxon>
        <taxon>Vibrionaceae</taxon>
        <taxon>Photobacterium</taxon>
    </lineage>
</organism>